<evidence type="ECO:0000313" key="2">
    <source>
        <dbReference type="EMBL" id="KJN12691.1"/>
    </source>
</evidence>
<dbReference type="GO" id="GO:0043565">
    <property type="term" value="F:sequence-specific DNA binding"/>
    <property type="evidence" value="ECO:0007669"/>
    <property type="project" value="UniProtKB-ARBA"/>
</dbReference>
<dbReference type="GO" id="GO:0006355">
    <property type="term" value="P:regulation of DNA-templated transcription"/>
    <property type="evidence" value="ECO:0007669"/>
    <property type="project" value="InterPro"/>
</dbReference>
<comment type="caution">
    <text evidence="2">The sequence shown here is derived from an EMBL/GenBank/DDBJ whole genome shotgun (WGS) entry which is preliminary data.</text>
</comment>
<sequence length="155" mass="17137">MKPKKTASFTLRLDADLLEQIEQLAEQQHRNRTGIITEALRRYVEISTQGEQEPAGEVQKLDQVIALLGTISGQLGAQAKPAPALKAERTAPAPQRETMQGDADGLIASMTERRASLEDIVAALNAAGYRTATGQEWTRSRCRDYRHKLKDLGRL</sequence>
<accession>A0A0F0ZS14</accession>
<gene>
    <name evidence="2" type="ORF">SS37_25280</name>
</gene>
<feature type="domain" description="Ribbon-helix-helix protein CopG" evidence="1">
    <location>
        <begin position="8"/>
        <end position="45"/>
    </location>
</feature>
<evidence type="ECO:0000313" key="3">
    <source>
        <dbReference type="Proteomes" id="UP000033352"/>
    </source>
</evidence>
<proteinExistence type="predicted"/>
<dbReference type="SUPFAM" id="SSF47598">
    <property type="entry name" value="Ribbon-helix-helix"/>
    <property type="match status" value="1"/>
</dbReference>
<dbReference type="PATRIC" id="fig|1619248.3.peg.545"/>
<dbReference type="AlphaFoldDB" id="A0A0F0ZS14"/>
<dbReference type="EMBL" id="JZYX01000122">
    <property type="protein sequence ID" value="KJN12691.1"/>
    <property type="molecule type" value="Genomic_DNA"/>
</dbReference>
<dbReference type="InterPro" id="IPR010985">
    <property type="entry name" value="Ribbon_hlx_hlx"/>
</dbReference>
<dbReference type="InterPro" id="IPR013321">
    <property type="entry name" value="Arc_rbn_hlx_hlx"/>
</dbReference>
<organism evidence="2 3">
    <name type="scientific">Enterobacter sichuanensis</name>
    <dbReference type="NCBI Taxonomy" id="2071710"/>
    <lineage>
        <taxon>Bacteria</taxon>
        <taxon>Pseudomonadati</taxon>
        <taxon>Pseudomonadota</taxon>
        <taxon>Gammaproteobacteria</taxon>
        <taxon>Enterobacterales</taxon>
        <taxon>Enterobacteriaceae</taxon>
        <taxon>Enterobacter</taxon>
        <taxon>Enterobacter cloacae complex</taxon>
    </lineage>
</organism>
<dbReference type="RefSeq" id="WP_045286980.1">
    <property type="nucleotide sequence ID" value="NZ_JZYX01000122.1"/>
</dbReference>
<dbReference type="Proteomes" id="UP000033352">
    <property type="component" value="Unassembled WGS sequence"/>
</dbReference>
<reference evidence="2 3" key="1">
    <citation type="submission" date="2015-03" db="EMBL/GenBank/DDBJ databases">
        <authorList>
            <person name="McCorrison J."/>
            <person name="Sanka R."/>
            <person name="Adams M."/>
            <person name="Brinkac L."/>
            <person name="Nierman W."/>
            <person name="Sutton G."/>
            <person name="Nelson K."/>
            <person name="Kiedrowski L."/>
            <person name="Guerrero D."/>
            <person name="Bonomo R."/>
        </authorList>
    </citation>
    <scope>NUCLEOTIDE SEQUENCE [LARGE SCALE GENOMIC DNA]</scope>
    <source>
        <strain evidence="2 3">35699</strain>
    </source>
</reference>
<dbReference type="OrthoDB" id="9974420at2"/>
<dbReference type="InterPro" id="IPR002145">
    <property type="entry name" value="CopG"/>
</dbReference>
<name>A0A0F0ZS14_9ENTR</name>
<evidence type="ECO:0000259" key="1">
    <source>
        <dbReference type="Pfam" id="PF01402"/>
    </source>
</evidence>
<dbReference type="Gene3D" id="1.10.1220.10">
    <property type="entry name" value="Met repressor-like"/>
    <property type="match status" value="1"/>
</dbReference>
<protein>
    <recommendedName>
        <fullName evidence="1">Ribbon-helix-helix protein CopG domain-containing protein</fullName>
    </recommendedName>
</protein>
<dbReference type="Pfam" id="PF01402">
    <property type="entry name" value="RHH_1"/>
    <property type="match status" value="1"/>
</dbReference>